<dbReference type="Proteomes" id="UP000684084">
    <property type="component" value="Unassembled WGS sequence"/>
</dbReference>
<comment type="caution">
    <text evidence="1">The sequence shown here is derived from an EMBL/GenBank/DDBJ whole genome shotgun (WGS) entry which is preliminary data.</text>
</comment>
<gene>
    <name evidence="1" type="ORF">CHRIB12_LOCUS7793</name>
</gene>
<dbReference type="EMBL" id="CAGKOT010000014">
    <property type="protein sequence ID" value="CAB5359621.1"/>
    <property type="molecule type" value="Genomic_DNA"/>
</dbReference>
<accession>A0A916E4Y7</accession>
<protein>
    <submittedName>
        <fullName evidence="1">Uncharacterized protein</fullName>
    </submittedName>
</protein>
<reference evidence="1" key="1">
    <citation type="submission" date="2020-05" db="EMBL/GenBank/DDBJ databases">
        <authorList>
            <person name="Rincon C."/>
            <person name="Sanders R I."/>
            <person name="Robbins C."/>
            <person name="Chaturvedi A."/>
        </authorList>
    </citation>
    <scope>NUCLEOTIDE SEQUENCE</scope>
    <source>
        <strain evidence="1">CHB12</strain>
    </source>
</reference>
<proteinExistence type="predicted"/>
<sequence length="69" mass="8174">MKIEKKQEHYEIENQFKEAEEHRKSLSSESNPHLQAIYTSRLLNSFTKNISKYDNVNNNSVEIIDFTTL</sequence>
<evidence type="ECO:0000313" key="2">
    <source>
        <dbReference type="Proteomes" id="UP000684084"/>
    </source>
</evidence>
<organism evidence="1 2">
    <name type="scientific">Rhizophagus irregularis</name>
    <dbReference type="NCBI Taxonomy" id="588596"/>
    <lineage>
        <taxon>Eukaryota</taxon>
        <taxon>Fungi</taxon>
        <taxon>Fungi incertae sedis</taxon>
        <taxon>Mucoromycota</taxon>
        <taxon>Glomeromycotina</taxon>
        <taxon>Glomeromycetes</taxon>
        <taxon>Glomerales</taxon>
        <taxon>Glomeraceae</taxon>
        <taxon>Rhizophagus</taxon>
    </lineage>
</organism>
<dbReference type="AlphaFoldDB" id="A0A916E4Y7"/>
<name>A0A916E4Y7_9GLOM</name>
<evidence type="ECO:0000313" key="1">
    <source>
        <dbReference type="EMBL" id="CAB5359621.1"/>
    </source>
</evidence>